<name>A0ACB0KB62_TRIPR</name>
<dbReference type="EMBL" id="CASHSV030000206">
    <property type="protein sequence ID" value="CAJ2653521.1"/>
    <property type="molecule type" value="Genomic_DNA"/>
</dbReference>
<keyword evidence="2" id="KW-1185">Reference proteome</keyword>
<accession>A0ACB0KB62</accession>
<reference evidence="1" key="1">
    <citation type="submission" date="2023-10" db="EMBL/GenBank/DDBJ databases">
        <authorList>
            <person name="Rodriguez Cubillos JULIANA M."/>
            <person name="De Vega J."/>
        </authorList>
    </citation>
    <scope>NUCLEOTIDE SEQUENCE</scope>
</reference>
<evidence type="ECO:0000313" key="1">
    <source>
        <dbReference type="EMBL" id="CAJ2653521.1"/>
    </source>
</evidence>
<gene>
    <name evidence="1" type="ORF">MILVUS5_LOCUS20860</name>
</gene>
<comment type="caution">
    <text evidence="1">The sequence shown here is derived from an EMBL/GenBank/DDBJ whole genome shotgun (WGS) entry which is preliminary data.</text>
</comment>
<protein>
    <submittedName>
        <fullName evidence="1">Uncharacterized protein</fullName>
    </submittedName>
</protein>
<sequence>MKIKSFIFVLYFCALILISVRAIELPNDGKQIGATEESNTKIVVDGDAGLQKGGHIEDQTRGHFDGGWGFWGSWGGWKGWIEWTGFGGGPKGKGGSEERKANKNKVGNEYKMKDLNGEGKKAKMAKIEGLKSVHGYQAHGYQTNKCVSMYTKEKFVKFMKIKIKDDQ</sequence>
<proteinExistence type="predicted"/>
<evidence type="ECO:0000313" key="2">
    <source>
        <dbReference type="Proteomes" id="UP001177021"/>
    </source>
</evidence>
<dbReference type="Proteomes" id="UP001177021">
    <property type="component" value="Unassembled WGS sequence"/>
</dbReference>
<organism evidence="1 2">
    <name type="scientific">Trifolium pratense</name>
    <name type="common">Red clover</name>
    <dbReference type="NCBI Taxonomy" id="57577"/>
    <lineage>
        <taxon>Eukaryota</taxon>
        <taxon>Viridiplantae</taxon>
        <taxon>Streptophyta</taxon>
        <taxon>Embryophyta</taxon>
        <taxon>Tracheophyta</taxon>
        <taxon>Spermatophyta</taxon>
        <taxon>Magnoliopsida</taxon>
        <taxon>eudicotyledons</taxon>
        <taxon>Gunneridae</taxon>
        <taxon>Pentapetalae</taxon>
        <taxon>rosids</taxon>
        <taxon>fabids</taxon>
        <taxon>Fabales</taxon>
        <taxon>Fabaceae</taxon>
        <taxon>Papilionoideae</taxon>
        <taxon>50 kb inversion clade</taxon>
        <taxon>NPAAA clade</taxon>
        <taxon>Hologalegina</taxon>
        <taxon>IRL clade</taxon>
        <taxon>Trifolieae</taxon>
        <taxon>Trifolium</taxon>
    </lineage>
</organism>